<feature type="domain" description="RNA-binding S4" evidence="4">
    <location>
        <begin position="20"/>
        <end position="80"/>
    </location>
</feature>
<dbReference type="InterPro" id="IPR006145">
    <property type="entry name" value="PsdUridine_synth_RsuA/RluA"/>
</dbReference>
<gene>
    <name evidence="5" type="ordered locus">PB2503_00847</name>
</gene>
<dbReference type="eggNOG" id="COG0564">
    <property type="taxonomic scope" value="Bacteria"/>
</dbReference>
<dbReference type="GO" id="GO:0120159">
    <property type="term" value="F:rRNA pseudouridine synthase activity"/>
    <property type="evidence" value="ECO:0007669"/>
    <property type="project" value="UniProtKB-ARBA"/>
</dbReference>
<dbReference type="PANTHER" id="PTHR21600:SF44">
    <property type="entry name" value="RIBOSOMAL LARGE SUBUNIT PSEUDOURIDINE SYNTHASE D"/>
    <property type="match status" value="1"/>
</dbReference>
<evidence type="ECO:0000256" key="3">
    <source>
        <dbReference type="PROSITE-ProRule" id="PRU00182"/>
    </source>
</evidence>
<keyword evidence="3" id="KW-0694">RNA-binding</keyword>
<dbReference type="SUPFAM" id="SSF55174">
    <property type="entry name" value="Alpha-L RNA-binding motif"/>
    <property type="match status" value="1"/>
</dbReference>
<dbReference type="STRING" id="314260.PB2503_00847"/>
<keyword evidence="6" id="KW-1185">Reference proteome</keyword>
<dbReference type="SMART" id="SM00363">
    <property type="entry name" value="S4"/>
    <property type="match status" value="1"/>
</dbReference>
<dbReference type="Gene3D" id="3.30.2350.10">
    <property type="entry name" value="Pseudouridine synthase"/>
    <property type="match status" value="1"/>
</dbReference>
<evidence type="ECO:0000259" key="4">
    <source>
        <dbReference type="SMART" id="SM00363"/>
    </source>
</evidence>
<dbReference type="EMBL" id="CP002156">
    <property type="protein sequence ID" value="ADM08250.1"/>
    <property type="molecule type" value="Genomic_DNA"/>
</dbReference>
<proteinExistence type="inferred from homology"/>
<dbReference type="Pfam" id="PF01479">
    <property type="entry name" value="S4"/>
    <property type="match status" value="1"/>
</dbReference>
<evidence type="ECO:0000313" key="5">
    <source>
        <dbReference type="EMBL" id="ADM08250.1"/>
    </source>
</evidence>
<protein>
    <submittedName>
        <fullName evidence="5">Ribosomal large subunit pseudouridine synthase C</fullName>
    </submittedName>
</protein>
<dbReference type="Pfam" id="PF00849">
    <property type="entry name" value="PseudoU_synth_2"/>
    <property type="match status" value="1"/>
</dbReference>
<dbReference type="SUPFAM" id="SSF55120">
    <property type="entry name" value="Pseudouridine synthase"/>
    <property type="match status" value="1"/>
</dbReference>
<dbReference type="Gene3D" id="3.10.290.10">
    <property type="entry name" value="RNA-binding S4 domain"/>
    <property type="match status" value="1"/>
</dbReference>
<dbReference type="CDD" id="cd00165">
    <property type="entry name" value="S4"/>
    <property type="match status" value="1"/>
</dbReference>
<evidence type="ECO:0000313" key="6">
    <source>
        <dbReference type="Proteomes" id="UP000001302"/>
    </source>
</evidence>
<dbReference type="GO" id="GO:0000455">
    <property type="term" value="P:enzyme-directed rRNA pseudouridine synthesis"/>
    <property type="evidence" value="ECO:0007669"/>
    <property type="project" value="UniProtKB-ARBA"/>
</dbReference>
<reference evidence="5 6" key="2">
    <citation type="journal article" date="2011" name="J. Bacteriol.">
        <title>Complete genome sequence of strain HTCC2503T of Parvularcula bermudensis, the type species of the order "Parvularculales" in the class Alphaproteobacteria.</title>
        <authorList>
            <person name="Oh H.M."/>
            <person name="Kang I."/>
            <person name="Vergin K.L."/>
            <person name="Kang D."/>
            <person name="Rhee K.H."/>
            <person name="Giovannoni S.J."/>
            <person name="Cho J.C."/>
        </authorList>
    </citation>
    <scope>NUCLEOTIDE SEQUENCE [LARGE SCALE GENOMIC DNA]</scope>
    <source>
        <strain evidence="6">ATCC BAA-594 / HTCC2503 / KCTC 12087</strain>
    </source>
</reference>
<keyword evidence="2" id="KW-0413">Isomerase</keyword>
<dbReference type="CDD" id="cd02869">
    <property type="entry name" value="PseudoU_synth_RluA_like"/>
    <property type="match status" value="1"/>
</dbReference>
<dbReference type="AlphaFoldDB" id="E0TB41"/>
<accession>E0TB41</accession>
<reference evidence="6" key="1">
    <citation type="submission" date="2010-08" db="EMBL/GenBank/DDBJ databases">
        <title>Genome sequence of Parvularcula bermudensis HTCC2503.</title>
        <authorList>
            <person name="Kang D.-M."/>
            <person name="Oh H.-M."/>
            <person name="Cho J.-C."/>
        </authorList>
    </citation>
    <scope>NUCLEOTIDE SEQUENCE [LARGE SCALE GENOMIC DNA]</scope>
    <source>
        <strain evidence="6">ATCC BAA-594 / HTCC2503 / KCTC 12087</strain>
    </source>
</reference>
<comment type="similarity">
    <text evidence="1">Belongs to the pseudouridine synthase RluA family.</text>
</comment>
<organism evidence="5 6">
    <name type="scientific">Parvularcula bermudensis (strain ATCC BAA-594 / HTCC2503 / KCTC 12087)</name>
    <dbReference type="NCBI Taxonomy" id="314260"/>
    <lineage>
        <taxon>Bacteria</taxon>
        <taxon>Pseudomonadati</taxon>
        <taxon>Pseudomonadota</taxon>
        <taxon>Alphaproteobacteria</taxon>
        <taxon>Parvularculales</taxon>
        <taxon>Parvularculaceae</taxon>
        <taxon>Parvularcula</taxon>
    </lineage>
</organism>
<sequence length="324" mass="35265">MGASVSGVQEVTVTSAEAGQRLDRWMKRRFPGVTQGQVQKWLRKGQVRLNGGRVKADHRVESGEVVRVPPIDPEAAAPPPSRPVVGPAEAEMMRGLVIYEDDDILALNKPAGLAVQGGAKTLIHIDGMLDVFGEGEARPRLVHRLDRDTGGVLLLAKSRAVAATLSLAFQQHRIGKTYWAITKGVPHPLFGRIDMRIEKAGEPGREKMRGTEQGQSALTDYQTVETAGQKAAFLALRPHTGRTHQIRVHLSAIGTPIVGDRKYGGAGAVLEGLPNQMHLFCRQMHVPRRGRPPLVVTADLTGGMATSWSIFGFSRPDDLEWPDE</sequence>
<dbReference type="Proteomes" id="UP000001302">
    <property type="component" value="Chromosome"/>
</dbReference>
<dbReference type="InterPro" id="IPR050188">
    <property type="entry name" value="RluA_PseudoU_synthase"/>
</dbReference>
<dbReference type="InterPro" id="IPR020103">
    <property type="entry name" value="PsdUridine_synth_cat_dom_sf"/>
</dbReference>
<evidence type="ECO:0000256" key="2">
    <source>
        <dbReference type="ARBA" id="ARBA00023235"/>
    </source>
</evidence>
<dbReference type="PROSITE" id="PS50889">
    <property type="entry name" value="S4"/>
    <property type="match status" value="1"/>
</dbReference>
<dbReference type="InterPro" id="IPR036986">
    <property type="entry name" value="S4_RNA-bd_sf"/>
</dbReference>
<dbReference type="InterPro" id="IPR002942">
    <property type="entry name" value="S4_RNA-bd"/>
</dbReference>
<dbReference type="GO" id="GO:0003723">
    <property type="term" value="F:RNA binding"/>
    <property type="evidence" value="ECO:0007669"/>
    <property type="project" value="UniProtKB-KW"/>
</dbReference>
<dbReference type="HOGENOM" id="CLU_016902_1_2_5"/>
<dbReference type="KEGG" id="pbr:PB2503_00847"/>
<name>E0TB41_PARBH</name>
<dbReference type="PANTHER" id="PTHR21600">
    <property type="entry name" value="MITOCHONDRIAL RNA PSEUDOURIDINE SYNTHASE"/>
    <property type="match status" value="1"/>
</dbReference>
<evidence type="ECO:0000256" key="1">
    <source>
        <dbReference type="ARBA" id="ARBA00010876"/>
    </source>
</evidence>